<sequence>MDRKRTPLPLRRFANISAANAASGVPGTAAPVAPGPGSVAVVAASTVPAVPAAPAVLPAPAVPAAPTIPIVHSVPVVPAVPAVPAVPSVPAVPAAVPAAGPAPGPAPGPAAGPAPATVLVNRRCPKCNEEFSRSEHVQIHQWTTHVGTVCWFPNCGIITTTEAKMRDHLEQDHVRSQPANDGKTMCGWPECGNEFRQPYIAHLCFYKHQHLK</sequence>
<feature type="domain" description="C2H2-type" evidence="2">
    <location>
        <begin position="122"/>
        <end position="147"/>
    </location>
</feature>
<name>A0ABR2ITS3_9PEZI</name>
<dbReference type="SMART" id="SM00355">
    <property type="entry name" value="ZnF_C2H2"/>
    <property type="match status" value="2"/>
</dbReference>
<comment type="caution">
    <text evidence="3">The sequence shown here is derived from an EMBL/GenBank/DDBJ whole genome shotgun (WGS) entry which is preliminary data.</text>
</comment>
<dbReference type="InterPro" id="IPR013087">
    <property type="entry name" value="Znf_C2H2_type"/>
</dbReference>
<organism evidence="3 4">
    <name type="scientific">Apiospora arundinis</name>
    <dbReference type="NCBI Taxonomy" id="335852"/>
    <lineage>
        <taxon>Eukaryota</taxon>
        <taxon>Fungi</taxon>
        <taxon>Dikarya</taxon>
        <taxon>Ascomycota</taxon>
        <taxon>Pezizomycotina</taxon>
        <taxon>Sordariomycetes</taxon>
        <taxon>Xylariomycetidae</taxon>
        <taxon>Amphisphaeriales</taxon>
        <taxon>Apiosporaceae</taxon>
        <taxon>Apiospora</taxon>
    </lineage>
</organism>
<evidence type="ECO:0000313" key="3">
    <source>
        <dbReference type="EMBL" id="KAK8868235.1"/>
    </source>
</evidence>
<protein>
    <submittedName>
        <fullName evidence="3">Krueppel-like factor 14</fullName>
    </submittedName>
</protein>
<dbReference type="Proteomes" id="UP001390339">
    <property type="component" value="Unassembled WGS sequence"/>
</dbReference>
<proteinExistence type="predicted"/>
<keyword evidence="1" id="KW-0862">Zinc</keyword>
<evidence type="ECO:0000313" key="4">
    <source>
        <dbReference type="Proteomes" id="UP001390339"/>
    </source>
</evidence>
<dbReference type="EMBL" id="JAPCWZ010000004">
    <property type="protein sequence ID" value="KAK8868235.1"/>
    <property type="molecule type" value="Genomic_DNA"/>
</dbReference>
<evidence type="ECO:0000259" key="2">
    <source>
        <dbReference type="PROSITE" id="PS50157"/>
    </source>
</evidence>
<keyword evidence="1" id="KW-0479">Metal-binding</keyword>
<keyword evidence="1" id="KW-0863">Zinc-finger</keyword>
<gene>
    <name evidence="3" type="ORF">PGQ11_006813</name>
</gene>
<dbReference type="PROSITE" id="PS00028">
    <property type="entry name" value="ZINC_FINGER_C2H2_1"/>
    <property type="match status" value="1"/>
</dbReference>
<keyword evidence="4" id="KW-1185">Reference proteome</keyword>
<evidence type="ECO:0000256" key="1">
    <source>
        <dbReference type="PROSITE-ProRule" id="PRU00042"/>
    </source>
</evidence>
<dbReference type="PROSITE" id="PS50157">
    <property type="entry name" value="ZINC_FINGER_C2H2_2"/>
    <property type="match status" value="1"/>
</dbReference>
<reference evidence="3 4" key="1">
    <citation type="journal article" date="2024" name="IMA Fungus">
        <title>Apiospora arundinis, a panoply of carbohydrate-active enzymes and secondary metabolites.</title>
        <authorList>
            <person name="Sorensen T."/>
            <person name="Petersen C."/>
            <person name="Muurmann A.T."/>
            <person name="Christiansen J.V."/>
            <person name="Brundto M.L."/>
            <person name="Overgaard C.K."/>
            <person name="Boysen A.T."/>
            <person name="Wollenberg R.D."/>
            <person name="Larsen T.O."/>
            <person name="Sorensen J.L."/>
            <person name="Nielsen K.L."/>
            <person name="Sondergaard T.E."/>
        </authorList>
    </citation>
    <scope>NUCLEOTIDE SEQUENCE [LARGE SCALE GENOMIC DNA]</scope>
    <source>
        <strain evidence="3 4">AAU 773</strain>
    </source>
</reference>
<accession>A0ABR2ITS3</accession>